<protein>
    <submittedName>
        <fullName evidence="2">Uncharacterized protein</fullName>
    </submittedName>
</protein>
<comment type="caution">
    <text evidence="2">The sequence shown here is derived from an EMBL/GenBank/DDBJ whole genome shotgun (WGS) entry which is preliminary data.</text>
</comment>
<keyword evidence="1" id="KW-0812">Transmembrane</keyword>
<keyword evidence="1" id="KW-0472">Membrane</keyword>
<proteinExistence type="predicted"/>
<feature type="transmembrane region" description="Helical" evidence="1">
    <location>
        <begin position="21"/>
        <end position="43"/>
    </location>
</feature>
<evidence type="ECO:0000313" key="2">
    <source>
        <dbReference type="EMBL" id="OOK74150.1"/>
    </source>
</evidence>
<sequence>MDHRENYFRVRALGLGRSGRKARYMGALCSMSVLTLVGCTAFIRMENGPAPGQSR</sequence>
<dbReference type="AlphaFoldDB" id="A0A1V3X4S8"/>
<evidence type="ECO:0000256" key="1">
    <source>
        <dbReference type="SAM" id="Phobius"/>
    </source>
</evidence>
<reference evidence="2 3" key="1">
    <citation type="submission" date="2017-02" db="EMBL/GenBank/DDBJ databases">
        <title>Complete genome sequences of Mycobacterium kansasii strains isolated from rhesus macaques.</title>
        <authorList>
            <person name="Panda A."/>
            <person name="Nagaraj S."/>
            <person name="Zhao X."/>
            <person name="Tettelin H."/>
            <person name="Detolla L.J."/>
        </authorList>
    </citation>
    <scope>NUCLEOTIDE SEQUENCE [LARGE SCALE GENOMIC DNA]</scope>
    <source>
        <strain evidence="2 3">11-3813</strain>
    </source>
</reference>
<accession>A0A1V3X4S8</accession>
<evidence type="ECO:0000313" key="3">
    <source>
        <dbReference type="Proteomes" id="UP000189229"/>
    </source>
</evidence>
<organism evidence="2 3">
    <name type="scientific">Mycobacterium kansasii</name>
    <dbReference type="NCBI Taxonomy" id="1768"/>
    <lineage>
        <taxon>Bacteria</taxon>
        <taxon>Bacillati</taxon>
        <taxon>Actinomycetota</taxon>
        <taxon>Actinomycetes</taxon>
        <taxon>Mycobacteriales</taxon>
        <taxon>Mycobacteriaceae</taxon>
        <taxon>Mycobacterium</taxon>
    </lineage>
</organism>
<dbReference type="Proteomes" id="UP000189229">
    <property type="component" value="Unassembled WGS sequence"/>
</dbReference>
<keyword evidence="1" id="KW-1133">Transmembrane helix</keyword>
<dbReference type="EMBL" id="MVBM01000004">
    <property type="protein sequence ID" value="OOK74150.1"/>
    <property type="molecule type" value="Genomic_DNA"/>
</dbReference>
<gene>
    <name evidence="2" type="ORF">BZL30_5117</name>
</gene>
<name>A0A1V3X4S8_MYCKA</name>